<keyword evidence="2" id="KW-1185">Reference proteome</keyword>
<reference evidence="1 2" key="1">
    <citation type="journal article" date="2017" name="Curr. Biol.">
        <title>Genome architecture and evolution of a unichromosomal asexual nematode.</title>
        <authorList>
            <person name="Fradin H."/>
            <person name="Zegar C."/>
            <person name="Gutwein M."/>
            <person name="Lucas J."/>
            <person name="Kovtun M."/>
            <person name="Corcoran D."/>
            <person name="Baugh L.R."/>
            <person name="Kiontke K."/>
            <person name="Gunsalus K."/>
            <person name="Fitch D.H."/>
            <person name="Piano F."/>
        </authorList>
    </citation>
    <scope>NUCLEOTIDE SEQUENCE [LARGE SCALE GENOMIC DNA]</scope>
    <source>
        <strain evidence="1">PF1309</strain>
    </source>
</reference>
<comment type="caution">
    <text evidence="1">The sequence shown here is derived from an EMBL/GenBank/DDBJ whole genome shotgun (WGS) entry which is preliminary data.</text>
</comment>
<proteinExistence type="predicted"/>
<organism evidence="1 2">
    <name type="scientific">Diploscapter pachys</name>
    <dbReference type="NCBI Taxonomy" id="2018661"/>
    <lineage>
        <taxon>Eukaryota</taxon>
        <taxon>Metazoa</taxon>
        <taxon>Ecdysozoa</taxon>
        <taxon>Nematoda</taxon>
        <taxon>Chromadorea</taxon>
        <taxon>Rhabditida</taxon>
        <taxon>Rhabditina</taxon>
        <taxon>Rhabditomorpha</taxon>
        <taxon>Rhabditoidea</taxon>
        <taxon>Rhabditidae</taxon>
        <taxon>Diploscapter</taxon>
    </lineage>
</organism>
<dbReference type="AlphaFoldDB" id="A0A2A2K709"/>
<accession>A0A2A2K709</accession>
<evidence type="ECO:0000313" key="2">
    <source>
        <dbReference type="Proteomes" id="UP000218231"/>
    </source>
</evidence>
<dbReference type="Proteomes" id="UP000218231">
    <property type="component" value="Unassembled WGS sequence"/>
</dbReference>
<protein>
    <submittedName>
        <fullName evidence="1">Uncharacterized protein</fullName>
    </submittedName>
</protein>
<dbReference type="EMBL" id="LIAE01009474">
    <property type="protein sequence ID" value="PAV69675.1"/>
    <property type="molecule type" value="Genomic_DNA"/>
</dbReference>
<evidence type="ECO:0000313" key="1">
    <source>
        <dbReference type="EMBL" id="PAV69675.1"/>
    </source>
</evidence>
<gene>
    <name evidence="1" type="ORF">WR25_04451</name>
</gene>
<name>A0A2A2K709_9BILA</name>
<sequence>MLVRSGMAREMEENLLFGSVRAGIRAYRQLAFVLWHRSFIETHQLTGTVGEDAVDAGFHRLVEIHRLVEGVHVHQQPLVVAGLVHPRLNQVGVALLAEVGADCRRAGTNGATGLGIVEPAQELGTVLGLLTGVEGRLDLLAGFGEVVGAQFAGQQVGRSGGFGSIERGATVGDHGRMRDVLGLGEGLAVSGMGRGARQQGGQEKGLVHG</sequence>